<dbReference type="RefSeq" id="WP_171687052.1">
    <property type="nucleotide sequence ID" value="NZ_WHNZ01000079.1"/>
</dbReference>
<comment type="caution">
    <text evidence="1">The sequence shown here is derived from an EMBL/GenBank/DDBJ whole genome shotgun (WGS) entry which is preliminary data.</text>
</comment>
<keyword evidence="2" id="KW-1185">Reference proteome</keyword>
<accession>A0ABX1ZWK8</accession>
<dbReference type="EMBL" id="WHNZ01000079">
    <property type="protein sequence ID" value="NOV04251.1"/>
    <property type="molecule type" value="Genomic_DNA"/>
</dbReference>
<name>A0ABX1ZWK8_9BACL</name>
<proteinExistence type="predicted"/>
<evidence type="ECO:0000313" key="2">
    <source>
        <dbReference type="Proteomes" id="UP000618579"/>
    </source>
</evidence>
<protein>
    <submittedName>
        <fullName evidence="1">Uncharacterized protein</fullName>
    </submittedName>
</protein>
<reference evidence="1 2" key="1">
    <citation type="submission" date="2019-10" db="EMBL/GenBank/DDBJ databases">
        <title>Description of Paenibacillus pedi sp. nov.</title>
        <authorList>
            <person name="Carlier A."/>
            <person name="Qi S."/>
        </authorList>
    </citation>
    <scope>NUCLEOTIDE SEQUENCE [LARGE SCALE GENOMIC DNA]</scope>
    <source>
        <strain evidence="1 2">LMG 31457</strain>
    </source>
</reference>
<sequence>MARIIESVAVSVETSPQLAGQVADNLASIVNYQQILARKIIGLPIRVKQIGPPGKPWLNVYAGVRQGVQKPPSS</sequence>
<evidence type="ECO:0000313" key="1">
    <source>
        <dbReference type="EMBL" id="NOV04251.1"/>
    </source>
</evidence>
<dbReference type="Proteomes" id="UP000618579">
    <property type="component" value="Unassembled WGS sequence"/>
</dbReference>
<organism evidence="1 2">
    <name type="scientific">Paenibacillus planticolens</name>
    <dbReference type="NCBI Taxonomy" id="2654976"/>
    <lineage>
        <taxon>Bacteria</taxon>
        <taxon>Bacillati</taxon>
        <taxon>Bacillota</taxon>
        <taxon>Bacilli</taxon>
        <taxon>Bacillales</taxon>
        <taxon>Paenibacillaceae</taxon>
        <taxon>Paenibacillus</taxon>
    </lineage>
</organism>
<gene>
    <name evidence="1" type="ORF">GC097_30175</name>
</gene>